<gene>
    <name evidence="3" type="ORF">ACS15_5842</name>
</gene>
<proteinExistence type="predicted"/>
<protein>
    <submittedName>
        <fullName evidence="3">Toxin co-regulated pilus biosynthesis Q family protein</fullName>
    </submittedName>
</protein>
<evidence type="ECO:0000313" key="4">
    <source>
        <dbReference type="Proteomes" id="UP000077927"/>
    </source>
</evidence>
<feature type="region of interest" description="Disordered" evidence="1">
    <location>
        <begin position="1"/>
        <end position="21"/>
    </location>
</feature>
<evidence type="ECO:0000256" key="1">
    <source>
        <dbReference type="SAM" id="MobiDB-lite"/>
    </source>
</evidence>
<dbReference type="KEGG" id="rin:ACS15_5842"/>
<feature type="domain" description="Toxin co-regulated pilus biosynthesis protein Q C-terminal" evidence="2">
    <location>
        <begin position="27"/>
        <end position="103"/>
    </location>
</feature>
<sequence>MPNGKRPSEISRSSAAPVAPPAPAADAFVLVKGKSMQAQLEAWAARAGWTVEWNVPDGWIVPNDQPLGNDFARAAQQTIEQLAANGADVQADIWKGNQVMVVHQAGVGE</sequence>
<organism evidence="3 4">
    <name type="scientific">Ralstonia insidiosa</name>
    <dbReference type="NCBI Taxonomy" id="190721"/>
    <lineage>
        <taxon>Bacteria</taxon>
        <taxon>Pseudomonadati</taxon>
        <taxon>Pseudomonadota</taxon>
        <taxon>Betaproteobacteria</taxon>
        <taxon>Burkholderiales</taxon>
        <taxon>Burkholderiaceae</taxon>
        <taxon>Ralstonia</taxon>
    </lineage>
</organism>
<dbReference type="Gene3D" id="3.55.50.70">
    <property type="match status" value="1"/>
</dbReference>
<name>A0AAC9BMY9_9RALS</name>
<accession>A0AAC9BMY9</accession>
<evidence type="ECO:0000313" key="3">
    <source>
        <dbReference type="EMBL" id="ANH77046.1"/>
    </source>
</evidence>
<dbReference type="Pfam" id="PF10671">
    <property type="entry name" value="TcpQ"/>
    <property type="match status" value="1"/>
</dbReference>
<geneLocation type="plasmid" evidence="4"/>
<dbReference type="EMBL" id="CP012607">
    <property type="protein sequence ID" value="ANH77046.1"/>
    <property type="molecule type" value="Genomic_DNA"/>
</dbReference>
<dbReference type="Proteomes" id="UP000077927">
    <property type="component" value="Plasmid unnamed"/>
</dbReference>
<dbReference type="AlphaFoldDB" id="A0AAC9BMY9"/>
<dbReference type="InterPro" id="IPR018927">
    <property type="entry name" value="Pilus_synth_Q_C"/>
</dbReference>
<reference evidence="3 4" key="1">
    <citation type="submission" date="2015-09" db="EMBL/GenBank/DDBJ databases">
        <authorList>
            <person name="Xu Y."/>
            <person name="Nagy A."/>
            <person name="Liu N.T."/>
            <person name="Nou X."/>
        </authorList>
    </citation>
    <scope>NUCLEOTIDE SEQUENCE [LARGE SCALE GENOMIC DNA]</scope>
    <source>
        <strain evidence="3 4">FC1138</strain>
        <plasmid evidence="4">Plasmid</plasmid>
    </source>
</reference>
<keyword evidence="3" id="KW-0614">Plasmid</keyword>
<evidence type="ECO:0000259" key="2">
    <source>
        <dbReference type="Pfam" id="PF10671"/>
    </source>
</evidence>